<reference evidence="2 3" key="1">
    <citation type="submission" date="2017-05" db="EMBL/GenBank/DDBJ databases">
        <title>Biotechnological potential of actinobacteria isolated from South African environments.</title>
        <authorList>
            <person name="Le Roes-Hill M."/>
            <person name="Prins A."/>
            <person name="Durrell K.A."/>
        </authorList>
    </citation>
    <scope>NUCLEOTIDE SEQUENCE [LARGE SCALE GENOMIC DNA]</scope>
    <source>
        <strain evidence="2 3">HMC13</strain>
    </source>
</reference>
<dbReference type="AlphaFoldDB" id="A0A243RYX5"/>
<dbReference type="Pfam" id="PF12680">
    <property type="entry name" value="SnoaL_2"/>
    <property type="match status" value="1"/>
</dbReference>
<organism evidence="2 3">
    <name type="scientific">Streptomyces swartbergensis</name>
    <dbReference type="NCBI Taxonomy" id="487165"/>
    <lineage>
        <taxon>Bacteria</taxon>
        <taxon>Bacillati</taxon>
        <taxon>Actinomycetota</taxon>
        <taxon>Actinomycetes</taxon>
        <taxon>Kitasatosporales</taxon>
        <taxon>Streptomycetaceae</taxon>
        <taxon>Streptomyces</taxon>
    </lineage>
</organism>
<dbReference type="EMBL" id="NGFN01000196">
    <property type="protein sequence ID" value="OUD00203.1"/>
    <property type="molecule type" value="Genomic_DNA"/>
</dbReference>
<comment type="caution">
    <text evidence="2">The sequence shown here is derived from an EMBL/GenBank/DDBJ whole genome shotgun (WGS) entry which is preliminary data.</text>
</comment>
<dbReference type="InterPro" id="IPR032710">
    <property type="entry name" value="NTF2-like_dom_sf"/>
</dbReference>
<evidence type="ECO:0000313" key="2">
    <source>
        <dbReference type="EMBL" id="OUD00203.1"/>
    </source>
</evidence>
<dbReference type="GO" id="GO:0016853">
    <property type="term" value="F:isomerase activity"/>
    <property type="evidence" value="ECO:0007669"/>
    <property type="project" value="UniProtKB-KW"/>
</dbReference>
<accession>A0A243RYX5</accession>
<dbReference type="Gene3D" id="3.10.450.50">
    <property type="match status" value="1"/>
</dbReference>
<sequence>MTEANIDVARSYFQAIQTGDFDTVGKLLDEEVVWHQPGANRFSGVRKGRDDVFQMLGGMMEASQGSFAIDKVHALMGNGELVAATIHFAGRHDKASMAMDGVDLLRIKDGKIAEVWLFSGDPAAEDAFWGK</sequence>
<protein>
    <submittedName>
        <fullName evidence="2">Ketosteroid isomerase</fullName>
    </submittedName>
</protein>
<proteinExistence type="predicted"/>
<evidence type="ECO:0000313" key="3">
    <source>
        <dbReference type="Proteomes" id="UP000195105"/>
    </source>
</evidence>
<name>A0A243RYX5_9ACTN</name>
<dbReference type="Proteomes" id="UP000195105">
    <property type="component" value="Unassembled WGS sequence"/>
</dbReference>
<evidence type="ECO:0000259" key="1">
    <source>
        <dbReference type="Pfam" id="PF12680"/>
    </source>
</evidence>
<dbReference type="RefSeq" id="WP_086603442.1">
    <property type="nucleotide sequence ID" value="NZ_NGFN01000196.1"/>
</dbReference>
<keyword evidence="3" id="KW-1185">Reference proteome</keyword>
<dbReference type="InterPro" id="IPR037401">
    <property type="entry name" value="SnoaL-like"/>
</dbReference>
<dbReference type="SUPFAM" id="SSF54427">
    <property type="entry name" value="NTF2-like"/>
    <property type="match status" value="1"/>
</dbReference>
<gene>
    <name evidence="2" type="ORF">CA983_26915</name>
</gene>
<keyword evidence="2" id="KW-0413">Isomerase</keyword>
<feature type="domain" description="SnoaL-like" evidence="1">
    <location>
        <begin position="10"/>
        <end position="115"/>
    </location>
</feature>